<dbReference type="PANTHER" id="PTHR43278:SF1">
    <property type="entry name" value="IRON-SULFUR FLAVOPROTEIN MJ1083"/>
    <property type="match status" value="1"/>
</dbReference>
<dbReference type="GeneID" id="41607167"/>
<dbReference type="PATRIC" id="fig|1434119.4.peg.3922"/>
<evidence type="ECO:0000256" key="5">
    <source>
        <dbReference type="ARBA" id="ARBA00038292"/>
    </source>
</evidence>
<organism evidence="7 8">
    <name type="scientific">Methanosarcina siciliae HI350</name>
    <dbReference type="NCBI Taxonomy" id="1434119"/>
    <lineage>
        <taxon>Archaea</taxon>
        <taxon>Methanobacteriati</taxon>
        <taxon>Methanobacteriota</taxon>
        <taxon>Stenosarchaea group</taxon>
        <taxon>Methanomicrobia</taxon>
        <taxon>Methanosarcinales</taxon>
        <taxon>Methanosarcinaceae</taxon>
        <taxon>Methanosarcina</taxon>
    </lineage>
</organism>
<dbReference type="SUPFAM" id="SSF52218">
    <property type="entry name" value="Flavoproteins"/>
    <property type="match status" value="1"/>
</dbReference>
<evidence type="ECO:0000256" key="1">
    <source>
        <dbReference type="ARBA" id="ARBA00001917"/>
    </source>
</evidence>
<evidence type="ECO:0000313" key="8">
    <source>
        <dbReference type="Proteomes" id="UP000033092"/>
    </source>
</evidence>
<keyword evidence="4" id="KW-0288">FMN</keyword>
<comment type="similarity">
    <text evidence="5">Belongs to the SsuE family. Isf subfamily.</text>
</comment>
<accession>A0A0E3LBF9</accession>
<dbReference type="Gene3D" id="3.40.50.360">
    <property type="match status" value="1"/>
</dbReference>
<protein>
    <submittedName>
        <fullName evidence="7">Iron-sulfur flavoprotein</fullName>
    </submittedName>
</protein>
<comment type="cofactor">
    <cofactor evidence="1">
        <name>FMN</name>
        <dbReference type="ChEBI" id="CHEBI:58210"/>
    </cofactor>
</comment>
<sequence length="190" mass="21069">MKIMVITSSPNKEGLTASCGEAAKRGIEKGNGEAVMVRLNDLNILRCEACGQGWGICRQEDRCKLEDDFEKVHEAMGEADGYVIVTPVYWGEMSESAKAFFDRLRRCEAKFSPDKMNKIQNKPFICVAAAGGSGNGTLSCLTSMERLFFHLNRMDSKNITKFDYIGITQRNKSYMLDAIEAGALKMAKGE</sequence>
<evidence type="ECO:0000256" key="2">
    <source>
        <dbReference type="ARBA" id="ARBA00001966"/>
    </source>
</evidence>
<dbReference type="AlphaFoldDB" id="A0A0E3LBF9"/>
<dbReference type="HOGENOM" id="CLU_050993_6_0_2"/>
<evidence type="ECO:0000256" key="3">
    <source>
        <dbReference type="ARBA" id="ARBA00022630"/>
    </source>
</evidence>
<dbReference type="RefSeq" id="WP_048173577.1">
    <property type="nucleotide sequence ID" value="NZ_CP009507.1"/>
</dbReference>
<dbReference type="Proteomes" id="UP000033092">
    <property type="component" value="Chromosome"/>
</dbReference>
<evidence type="ECO:0000259" key="6">
    <source>
        <dbReference type="Pfam" id="PF03358"/>
    </source>
</evidence>
<gene>
    <name evidence="7" type="ORF">MSSIH_3011</name>
</gene>
<comment type="cofactor">
    <cofactor evidence="2">
        <name>[4Fe-4S] cluster</name>
        <dbReference type="ChEBI" id="CHEBI:49883"/>
    </cofactor>
</comment>
<dbReference type="GeneID" id="24861971"/>
<keyword evidence="3" id="KW-0285">Flavoprotein</keyword>
<dbReference type="InterPro" id="IPR051796">
    <property type="entry name" value="ISF_SsuE-like"/>
</dbReference>
<dbReference type="Pfam" id="PF03358">
    <property type="entry name" value="FMN_red"/>
    <property type="match status" value="1"/>
</dbReference>
<evidence type="ECO:0000313" key="7">
    <source>
        <dbReference type="EMBL" id="AKB33701.1"/>
    </source>
</evidence>
<dbReference type="KEGG" id="msz:MSSIH_3011"/>
<dbReference type="GO" id="GO:0016491">
    <property type="term" value="F:oxidoreductase activity"/>
    <property type="evidence" value="ECO:0007669"/>
    <property type="project" value="InterPro"/>
</dbReference>
<evidence type="ECO:0000256" key="4">
    <source>
        <dbReference type="ARBA" id="ARBA00022643"/>
    </source>
</evidence>
<proteinExistence type="inferred from homology"/>
<dbReference type="InterPro" id="IPR029039">
    <property type="entry name" value="Flavoprotein-like_sf"/>
</dbReference>
<reference evidence="7 8" key="1">
    <citation type="submission" date="2014-07" db="EMBL/GenBank/DDBJ databases">
        <title>Methanogenic archaea and the global carbon cycle.</title>
        <authorList>
            <person name="Henriksen J.R."/>
            <person name="Luke J."/>
            <person name="Reinhart S."/>
            <person name="Benedict M.N."/>
            <person name="Youngblut N.D."/>
            <person name="Metcalf M.E."/>
            <person name="Whitaker R.J."/>
            <person name="Metcalf W.W."/>
        </authorList>
    </citation>
    <scope>NUCLEOTIDE SEQUENCE [LARGE SCALE GENOMIC DNA]</scope>
    <source>
        <strain evidence="7 8">HI350</strain>
    </source>
</reference>
<dbReference type="PANTHER" id="PTHR43278">
    <property type="entry name" value="NAD(P)H-DEPENDENT FMN-CONTAINING OXIDOREDUCTASE YWQN-RELATED"/>
    <property type="match status" value="1"/>
</dbReference>
<dbReference type="InterPro" id="IPR005025">
    <property type="entry name" value="FMN_Rdtase-like_dom"/>
</dbReference>
<feature type="domain" description="NADPH-dependent FMN reductase-like" evidence="6">
    <location>
        <begin position="1"/>
        <end position="154"/>
    </location>
</feature>
<name>A0A0E3LBF9_9EURY</name>
<dbReference type="EMBL" id="CP009507">
    <property type="protein sequence ID" value="AKB33701.1"/>
    <property type="molecule type" value="Genomic_DNA"/>
</dbReference>